<proteinExistence type="predicted"/>
<dbReference type="Proteomes" id="UP000273516">
    <property type="component" value="Unassembled WGS sequence"/>
</dbReference>
<gene>
    <name evidence="1" type="ORF">C9E81_12495</name>
</gene>
<organism evidence="1 2">
    <name type="scientific">Paracoccus alkanivorans</name>
    <dbReference type="NCBI Taxonomy" id="2116655"/>
    <lineage>
        <taxon>Bacteria</taxon>
        <taxon>Pseudomonadati</taxon>
        <taxon>Pseudomonadota</taxon>
        <taxon>Alphaproteobacteria</taxon>
        <taxon>Rhodobacterales</taxon>
        <taxon>Paracoccaceae</taxon>
        <taxon>Paracoccus</taxon>
    </lineage>
</organism>
<comment type="caution">
    <text evidence="1">The sequence shown here is derived from an EMBL/GenBank/DDBJ whole genome shotgun (WGS) entry which is preliminary data.</text>
</comment>
<protein>
    <submittedName>
        <fullName evidence="1">Uncharacterized protein</fullName>
    </submittedName>
</protein>
<evidence type="ECO:0000313" key="1">
    <source>
        <dbReference type="EMBL" id="RMC34904.1"/>
    </source>
</evidence>
<name>A0A3M0MEZ3_9RHOB</name>
<dbReference type="EMBL" id="QOKZ01000004">
    <property type="protein sequence ID" value="RMC34904.1"/>
    <property type="molecule type" value="Genomic_DNA"/>
</dbReference>
<reference evidence="1 2" key="1">
    <citation type="submission" date="2018-07" db="EMBL/GenBank/DDBJ databases">
        <authorList>
            <person name="Zhang Y."/>
            <person name="Wang L."/>
            <person name="Ma S."/>
        </authorList>
    </citation>
    <scope>NUCLEOTIDE SEQUENCE [LARGE SCALE GENOMIC DNA]</scope>
    <source>
        <strain evidence="1 2">4-2</strain>
    </source>
</reference>
<evidence type="ECO:0000313" key="2">
    <source>
        <dbReference type="Proteomes" id="UP000273516"/>
    </source>
</evidence>
<accession>A0A3M0MEZ3</accession>
<keyword evidence="2" id="KW-1185">Reference proteome</keyword>
<sequence>MIGIQMGDCLMAHIQSSLQLTGFSRELHPAMGRRRCPVAGWFSNQWCDRPATPGDICIKKWADPDPNKRKLR</sequence>
<dbReference type="AlphaFoldDB" id="A0A3M0MEZ3"/>